<dbReference type="Gene3D" id="3.40.1440.10">
    <property type="entry name" value="GIY-YIG endonuclease"/>
    <property type="match status" value="1"/>
</dbReference>
<evidence type="ECO:0000313" key="1">
    <source>
        <dbReference type="EMBL" id="WPL17376.1"/>
    </source>
</evidence>
<dbReference type="EMBL" id="CP121472">
    <property type="protein sequence ID" value="WPL17376.1"/>
    <property type="molecule type" value="Genomic_DNA"/>
</dbReference>
<dbReference type="RefSeq" id="WP_328987886.1">
    <property type="nucleotide sequence ID" value="NZ_CP121472.1"/>
</dbReference>
<organism evidence="1 2">
    <name type="scientific">Thiorhodovibrio winogradskyi</name>
    <dbReference type="NCBI Taxonomy" id="77007"/>
    <lineage>
        <taxon>Bacteria</taxon>
        <taxon>Pseudomonadati</taxon>
        <taxon>Pseudomonadota</taxon>
        <taxon>Gammaproteobacteria</taxon>
        <taxon>Chromatiales</taxon>
        <taxon>Chromatiaceae</taxon>
        <taxon>Thiorhodovibrio</taxon>
    </lineage>
</organism>
<gene>
    <name evidence="1" type="ORF">Thiowin_02383</name>
</gene>
<evidence type="ECO:0000313" key="2">
    <source>
        <dbReference type="Proteomes" id="UP001432180"/>
    </source>
</evidence>
<name>A0ABZ0S8P1_9GAMM</name>
<proteinExistence type="predicted"/>
<dbReference type="InterPro" id="IPR035901">
    <property type="entry name" value="GIY-YIG_endonuc_sf"/>
</dbReference>
<dbReference type="Proteomes" id="UP001432180">
    <property type="component" value="Chromosome"/>
</dbReference>
<accession>A0ABZ0S8P1</accession>
<sequence>MPEGWYVYIAECTDNSYFTGITQNITDVREGADYLRHRTLKSVPWCRLVESKSSAVLIQTHIRNLRRELKEYVIYNELECDRVLNLSKQSA</sequence>
<reference evidence="1 2" key="1">
    <citation type="journal article" date="2023" name="Microorganisms">
        <title>Thiorhodovibrio frisius and Trv. litoralis spp. nov., Two Novel Members from a Clade of Fastidious Purple Sulfur Bacteria That Exhibit Unique Red-Shifted Light-Harvesting Capabilities.</title>
        <authorList>
            <person name="Methner A."/>
            <person name="Kuzyk S.B."/>
            <person name="Petersen J."/>
            <person name="Bauer S."/>
            <person name="Brinkmann H."/>
            <person name="Sichau K."/>
            <person name="Wanner G."/>
            <person name="Wolf J."/>
            <person name="Neumann-Schaal M."/>
            <person name="Henke P."/>
            <person name="Tank M."/>
            <person name="Sproer C."/>
            <person name="Bunk B."/>
            <person name="Overmann J."/>
        </authorList>
    </citation>
    <scope>NUCLEOTIDE SEQUENCE [LARGE SCALE GENOMIC DNA]</scope>
    <source>
        <strain evidence="1 2">DSM 6702</strain>
    </source>
</reference>
<keyword evidence="2" id="KW-1185">Reference proteome</keyword>
<protein>
    <submittedName>
        <fullName evidence="1">GIY-YIG nuclease superfamily protein</fullName>
    </submittedName>
</protein>